<evidence type="ECO:0000313" key="4">
    <source>
        <dbReference type="Proteomes" id="UP000095412"/>
    </source>
</evidence>
<dbReference type="SUPFAM" id="SSF50475">
    <property type="entry name" value="FMN-binding split barrel"/>
    <property type="match status" value="1"/>
</dbReference>
<name>A0A1D4RN46_9STAP</name>
<dbReference type="Gene3D" id="2.30.110.10">
    <property type="entry name" value="Electron Transport, Fmn-binding Protein, Chain A"/>
    <property type="match status" value="1"/>
</dbReference>
<evidence type="ECO:0000313" key="3">
    <source>
        <dbReference type="EMBL" id="SCT48960.1"/>
    </source>
</evidence>
<feature type="domain" description="Pyridoxamine 5'-phosphate oxidase N-terminal" evidence="1">
    <location>
        <begin position="7"/>
        <end position="127"/>
    </location>
</feature>
<keyword evidence="4" id="KW-1185">Reference proteome</keyword>
<organism evidence="2 5">
    <name type="scientific">Staphylococcus caeli</name>
    <dbReference type="NCBI Taxonomy" id="2201815"/>
    <lineage>
        <taxon>Bacteria</taxon>
        <taxon>Bacillati</taxon>
        <taxon>Bacillota</taxon>
        <taxon>Bacilli</taxon>
        <taxon>Bacillales</taxon>
        <taxon>Staphylococcaceae</taxon>
        <taxon>Staphylococcus</taxon>
    </lineage>
</organism>
<evidence type="ECO:0000259" key="1">
    <source>
        <dbReference type="Pfam" id="PF01243"/>
    </source>
</evidence>
<gene>
    <name evidence="2" type="primary">ydaG</name>
    <name evidence="2" type="ORF">SAMEA2297795_00982</name>
    <name evidence="3" type="ORF">SAMEA2297796_02503</name>
</gene>
<dbReference type="Proteomes" id="UP000095768">
    <property type="component" value="Unassembled WGS sequence"/>
</dbReference>
<protein>
    <submittedName>
        <fullName evidence="2">General stress protein 26</fullName>
    </submittedName>
</protein>
<evidence type="ECO:0000313" key="2">
    <source>
        <dbReference type="EMBL" id="SCS68666.1"/>
    </source>
</evidence>
<dbReference type="AlphaFoldDB" id="A0A1D4RN46"/>
<evidence type="ECO:0000313" key="5">
    <source>
        <dbReference type="Proteomes" id="UP000095768"/>
    </source>
</evidence>
<dbReference type="PANTHER" id="PTHR34818">
    <property type="entry name" value="PROTEIN BLI-3"/>
    <property type="match status" value="1"/>
</dbReference>
<dbReference type="InterPro" id="IPR011576">
    <property type="entry name" value="Pyridox_Oxase_N"/>
</dbReference>
<reference evidence="2 5" key="1">
    <citation type="submission" date="2016-09" db="EMBL/GenBank/DDBJ databases">
        <authorList>
            <consortium name="Pathogen Informatics"/>
        </authorList>
    </citation>
    <scope>NUCLEOTIDE SEQUENCE [LARGE SCALE GENOMIC DNA]</scope>
    <source>
        <strain evidence="2 5">82B</strain>
    </source>
</reference>
<dbReference type="EMBL" id="FMPG01000002">
    <property type="protein sequence ID" value="SCS68666.1"/>
    <property type="molecule type" value="Genomic_DNA"/>
</dbReference>
<proteinExistence type="predicted"/>
<dbReference type="InterPro" id="IPR052917">
    <property type="entry name" value="Stress-Dev_Protein"/>
</dbReference>
<sequence length="141" mass="16193">MNNEQVQAEINSILDKSNIGVLSTAHNNVPNSRYMVFYNDGLTLYTKTSIDSTKVTEFQNNPKAHILIGYDETKNRSFLEIEANVDILKDQETIDWLWEKQDKTFFDSKEDPDLCVLKVTPKAIKLMNDDNVDSPQTITFD</sequence>
<dbReference type="PANTHER" id="PTHR34818:SF1">
    <property type="entry name" value="PROTEIN BLI-3"/>
    <property type="match status" value="1"/>
</dbReference>
<dbReference type="InterPro" id="IPR012349">
    <property type="entry name" value="Split_barrel_FMN-bd"/>
</dbReference>
<reference evidence="3 4" key="2">
    <citation type="submission" date="2016-09" db="EMBL/GenBank/DDBJ databases">
        <authorList>
            <consortium name="Pathogen Informatics"/>
            <person name="Sun Q."/>
            <person name="Inoue M."/>
        </authorList>
    </citation>
    <scope>NUCLEOTIDE SEQUENCE [LARGE SCALE GENOMIC DNA]</scope>
    <source>
        <strain evidence="3 4">82C</strain>
    </source>
</reference>
<dbReference type="Pfam" id="PF01243">
    <property type="entry name" value="PNPOx_N"/>
    <property type="match status" value="1"/>
</dbReference>
<dbReference type="EMBL" id="FMPI01000030">
    <property type="protein sequence ID" value="SCT48960.1"/>
    <property type="molecule type" value="Genomic_DNA"/>
</dbReference>
<dbReference type="Proteomes" id="UP000095412">
    <property type="component" value="Unassembled WGS sequence"/>
</dbReference>
<dbReference type="OrthoDB" id="5431160at2"/>
<dbReference type="RefSeq" id="WP_069996622.1">
    <property type="nucleotide sequence ID" value="NZ_FMPG01000002.1"/>
</dbReference>
<accession>A0A1D4RN46</accession>